<dbReference type="PANTHER" id="PTHR10206:SF4">
    <property type="entry name" value="NEUTROPHILIC GRANULE PROTEIN"/>
    <property type="match status" value="1"/>
</dbReference>
<proteinExistence type="inferred from homology"/>
<dbReference type="InterPro" id="IPR001894">
    <property type="entry name" value="Cathelicidin-like"/>
</dbReference>
<evidence type="ECO:0000313" key="7">
    <source>
        <dbReference type="EMBL" id="GAB1294727.1"/>
    </source>
</evidence>
<comment type="subcellular location">
    <subcellularLocation>
        <location evidence="1">Secreted</location>
    </subcellularLocation>
</comment>
<organism evidence="7 8">
    <name type="scientific">Apodemus speciosus</name>
    <name type="common">Large Japanese field mouse</name>
    <dbReference type="NCBI Taxonomy" id="105296"/>
    <lineage>
        <taxon>Eukaryota</taxon>
        <taxon>Metazoa</taxon>
        <taxon>Chordata</taxon>
        <taxon>Craniata</taxon>
        <taxon>Vertebrata</taxon>
        <taxon>Euteleostomi</taxon>
        <taxon>Mammalia</taxon>
        <taxon>Eutheria</taxon>
        <taxon>Euarchontoglires</taxon>
        <taxon>Glires</taxon>
        <taxon>Rodentia</taxon>
        <taxon>Myomorpha</taxon>
        <taxon>Muroidea</taxon>
        <taxon>Muridae</taxon>
        <taxon>Murinae</taxon>
        <taxon>Apodemus</taxon>
    </lineage>
</organism>
<evidence type="ECO:0000313" key="8">
    <source>
        <dbReference type="Proteomes" id="UP001623349"/>
    </source>
</evidence>
<name>A0ABQ0F682_APOSI</name>
<feature type="chain" id="PRO_5047206013" evidence="6">
    <location>
        <begin position="22"/>
        <end position="190"/>
    </location>
</feature>
<dbReference type="Pfam" id="PF00666">
    <property type="entry name" value="Cathelicidins"/>
    <property type="match status" value="1"/>
</dbReference>
<evidence type="ECO:0000256" key="3">
    <source>
        <dbReference type="ARBA" id="ARBA00022525"/>
    </source>
</evidence>
<dbReference type="EMBL" id="BAAFST010000009">
    <property type="protein sequence ID" value="GAB1294727.1"/>
    <property type="molecule type" value="Genomic_DNA"/>
</dbReference>
<keyword evidence="4 6" id="KW-0732">Signal</keyword>
<dbReference type="Gene3D" id="3.10.450.10">
    <property type="match status" value="1"/>
</dbReference>
<dbReference type="Proteomes" id="UP001623349">
    <property type="component" value="Unassembled WGS sequence"/>
</dbReference>
<evidence type="ECO:0000256" key="5">
    <source>
        <dbReference type="ARBA" id="ARBA00023157"/>
    </source>
</evidence>
<dbReference type="InterPro" id="IPR046350">
    <property type="entry name" value="Cystatin_sf"/>
</dbReference>
<protein>
    <submittedName>
        <fullName evidence="7">Neutrophilic granule protein</fullName>
    </submittedName>
</protein>
<evidence type="ECO:0000256" key="2">
    <source>
        <dbReference type="ARBA" id="ARBA00005320"/>
    </source>
</evidence>
<feature type="signal peptide" evidence="6">
    <location>
        <begin position="1"/>
        <end position="21"/>
    </location>
</feature>
<evidence type="ECO:0000256" key="4">
    <source>
        <dbReference type="ARBA" id="ARBA00022729"/>
    </source>
</evidence>
<reference evidence="7 8" key="1">
    <citation type="submission" date="2024-08" db="EMBL/GenBank/DDBJ databases">
        <title>The draft genome of Apodemus speciosus.</title>
        <authorList>
            <person name="Nabeshima K."/>
            <person name="Suzuki S."/>
            <person name="Onuma M."/>
        </authorList>
    </citation>
    <scope>NUCLEOTIDE SEQUENCE [LARGE SCALE GENOMIC DNA]</scope>
    <source>
        <strain evidence="7">IB14-021</strain>
    </source>
</reference>
<accession>A0ABQ0F682</accession>
<evidence type="ECO:0000256" key="1">
    <source>
        <dbReference type="ARBA" id="ARBA00004613"/>
    </source>
</evidence>
<keyword evidence="5" id="KW-1015">Disulfide bond</keyword>
<dbReference type="PROSITE" id="PS51257">
    <property type="entry name" value="PROKAR_LIPOPROTEIN"/>
    <property type="match status" value="1"/>
</dbReference>
<comment type="similarity">
    <text evidence="2">Belongs to the cathelicidin family.</text>
</comment>
<keyword evidence="8" id="KW-1185">Reference proteome</keyword>
<dbReference type="PANTHER" id="PTHR10206">
    <property type="entry name" value="CATHELICIDIN"/>
    <property type="match status" value="1"/>
</dbReference>
<keyword evidence="3" id="KW-0964">Secreted</keyword>
<comment type="caution">
    <text evidence="7">The sequence shown here is derived from an EMBL/GenBank/DDBJ whole genome shotgun (WGS) entry which is preliminary data.</text>
</comment>
<evidence type="ECO:0000256" key="6">
    <source>
        <dbReference type="SAM" id="SignalP"/>
    </source>
</evidence>
<sequence length="190" mass="20864">MARLWKTIVLVVALAVVACEAQRQLRYEAIVDRAIEAYNLGQQGRPLFRLLSATPPSSQSPTTNIPLQFRIKQTVCTSTQGRQPKDCDFLENGKVSLCSPGCAGTHSVDQAGLKLRNSPASASQVLGLKSTSLTLTCDRDCPREGAQVTSFNDEKQEVSEEDKLEGLPPHVRNIYEDAKYDIIGNILNNF</sequence>
<gene>
    <name evidence="7" type="ORF">APTSU1_000996000</name>
</gene>
<dbReference type="SUPFAM" id="SSF54403">
    <property type="entry name" value="Cystatin/monellin"/>
    <property type="match status" value="1"/>
</dbReference>